<protein>
    <submittedName>
        <fullName evidence="2">MbtH family NRPS accessory protein</fullName>
    </submittedName>
</protein>
<dbReference type="PANTHER" id="PTHR38444:SF1">
    <property type="entry name" value="ENTEROBACTIN BIOSYNTHESIS PROTEIN YBDZ"/>
    <property type="match status" value="1"/>
</dbReference>
<evidence type="ECO:0000313" key="3">
    <source>
        <dbReference type="Proteomes" id="UP001183615"/>
    </source>
</evidence>
<dbReference type="InterPro" id="IPR037407">
    <property type="entry name" value="MLP_fam"/>
</dbReference>
<dbReference type="SUPFAM" id="SSF160582">
    <property type="entry name" value="MbtH-like"/>
    <property type="match status" value="1"/>
</dbReference>
<dbReference type="InterPro" id="IPR005153">
    <property type="entry name" value="MbtH-like_dom"/>
</dbReference>
<name>A0ABU2S386_9ACTN</name>
<dbReference type="PANTHER" id="PTHR38444">
    <property type="entry name" value="ENTEROBACTIN BIOSYNTHESIS PROTEIN YBDZ"/>
    <property type="match status" value="1"/>
</dbReference>
<dbReference type="InterPro" id="IPR038020">
    <property type="entry name" value="MbtH-like_sf"/>
</dbReference>
<sequence length="67" mass="7617">MDNPFDNAEGTFSVLRNGERQYSLWPEFASVPAGWEVVHGPGPRPDMITFIEKNWDDMRPASLQGDH</sequence>
<dbReference type="RefSeq" id="WP_311617808.1">
    <property type="nucleotide sequence ID" value="NZ_JAVREV010000006.1"/>
</dbReference>
<dbReference type="EMBL" id="JAVREV010000006">
    <property type="protein sequence ID" value="MDT0443458.1"/>
    <property type="molecule type" value="Genomic_DNA"/>
</dbReference>
<keyword evidence="3" id="KW-1185">Reference proteome</keyword>
<organism evidence="2 3">
    <name type="scientific">Streptomyces johnsoniae</name>
    <dbReference type="NCBI Taxonomy" id="3075532"/>
    <lineage>
        <taxon>Bacteria</taxon>
        <taxon>Bacillati</taxon>
        <taxon>Actinomycetota</taxon>
        <taxon>Actinomycetes</taxon>
        <taxon>Kitasatosporales</taxon>
        <taxon>Streptomycetaceae</taxon>
        <taxon>Streptomyces</taxon>
    </lineage>
</organism>
<evidence type="ECO:0000313" key="2">
    <source>
        <dbReference type="EMBL" id="MDT0443458.1"/>
    </source>
</evidence>
<evidence type="ECO:0000259" key="1">
    <source>
        <dbReference type="SMART" id="SM00923"/>
    </source>
</evidence>
<gene>
    <name evidence="2" type="ORF">RM779_12770</name>
</gene>
<accession>A0ABU2S386</accession>
<dbReference type="Pfam" id="PF03621">
    <property type="entry name" value="MbtH"/>
    <property type="match status" value="1"/>
</dbReference>
<comment type="caution">
    <text evidence="2">The sequence shown here is derived from an EMBL/GenBank/DDBJ whole genome shotgun (WGS) entry which is preliminary data.</text>
</comment>
<proteinExistence type="predicted"/>
<dbReference type="Gene3D" id="3.90.820.10">
    <property type="entry name" value="Structural Genomics, Unknown Function 30-nov-00 1gh9 Mol_id"/>
    <property type="match status" value="1"/>
</dbReference>
<dbReference type="Proteomes" id="UP001183615">
    <property type="component" value="Unassembled WGS sequence"/>
</dbReference>
<reference evidence="3" key="1">
    <citation type="submission" date="2023-07" db="EMBL/GenBank/DDBJ databases">
        <title>30 novel species of actinomycetes from the DSMZ collection.</title>
        <authorList>
            <person name="Nouioui I."/>
        </authorList>
    </citation>
    <scope>NUCLEOTIDE SEQUENCE [LARGE SCALE GENOMIC DNA]</scope>
    <source>
        <strain evidence="3">DSM 41886</strain>
    </source>
</reference>
<feature type="domain" description="MbtH-like" evidence="1">
    <location>
        <begin position="3"/>
        <end position="53"/>
    </location>
</feature>
<dbReference type="SMART" id="SM00923">
    <property type="entry name" value="MbtH"/>
    <property type="match status" value="1"/>
</dbReference>